<accession>A0A432MGH3</accession>
<dbReference type="AlphaFoldDB" id="A0A432MGH3"/>
<protein>
    <recommendedName>
        <fullName evidence="3">Methane oxygenase PmoA</fullName>
    </recommendedName>
</protein>
<proteinExistence type="predicted"/>
<reference evidence="1 2" key="1">
    <citation type="submission" date="2018-12" db="EMBL/GenBank/DDBJ databases">
        <authorList>
            <person name="Toschakov S.V."/>
        </authorList>
    </citation>
    <scope>NUCLEOTIDE SEQUENCE [LARGE SCALE GENOMIC DNA]</scope>
    <source>
        <strain evidence="1 2">GM2012</strain>
    </source>
</reference>
<dbReference type="Proteomes" id="UP000280296">
    <property type="component" value="Unassembled WGS sequence"/>
</dbReference>
<dbReference type="OrthoDB" id="242279at2"/>
<dbReference type="EMBL" id="RYZH01000038">
    <property type="protein sequence ID" value="RUL85599.1"/>
    <property type="molecule type" value="Genomic_DNA"/>
</dbReference>
<organism evidence="1 2">
    <name type="scientific">Tautonia sociabilis</name>
    <dbReference type="NCBI Taxonomy" id="2080755"/>
    <lineage>
        <taxon>Bacteria</taxon>
        <taxon>Pseudomonadati</taxon>
        <taxon>Planctomycetota</taxon>
        <taxon>Planctomycetia</taxon>
        <taxon>Isosphaerales</taxon>
        <taxon>Isosphaeraceae</taxon>
        <taxon>Tautonia</taxon>
    </lineage>
</organism>
<dbReference type="RefSeq" id="WP_126726847.1">
    <property type="nucleotide sequence ID" value="NZ_RYZH01000038.1"/>
</dbReference>
<dbReference type="InterPro" id="IPR029475">
    <property type="entry name" value="DUF6807"/>
</dbReference>
<evidence type="ECO:0000313" key="2">
    <source>
        <dbReference type="Proteomes" id="UP000280296"/>
    </source>
</evidence>
<evidence type="ECO:0008006" key="3">
    <source>
        <dbReference type="Google" id="ProtNLM"/>
    </source>
</evidence>
<evidence type="ECO:0000313" key="1">
    <source>
        <dbReference type="EMBL" id="RUL85599.1"/>
    </source>
</evidence>
<dbReference type="Pfam" id="PF14100">
    <property type="entry name" value="DUF6807"/>
    <property type="match status" value="1"/>
</dbReference>
<comment type="caution">
    <text evidence="1">The sequence shown here is derived from an EMBL/GenBank/DDBJ whole genome shotgun (WGS) entry which is preliminary data.</text>
</comment>
<keyword evidence="2" id="KW-1185">Reference proteome</keyword>
<gene>
    <name evidence="1" type="ORF">TsocGM_17970</name>
</gene>
<reference evidence="1 2" key="2">
    <citation type="submission" date="2019-01" db="EMBL/GenBank/DDBJ databases">
        <title>Tautonia sociabilis, a novel thermotolerant planctomycete of Isosphaeraceae family, isolated from a 4000 m deep subterranean habitat.</title>
        <authorList>
            <person name="Kovaleva O.L."/>
            <person name="Elcheninov A.G."/>
            <person name="Van Heerden E."/>
            <person name="Toshchakov S.V."/>
            <person name="Novikov A."/>
            <person name="Bonch-Osmolovskaya E.A."/>
            <person name="Kublanov I.V."/>
        </authorList>
    </citation>
    <scope>NUCLEOTIDE SEQUENCE [LARGE SCALE GENOMIC DNA]</scope>
    <source>
        <strain evidence="1 2">GM2012</strain>
    </source>
</reference>
<name>A0A432MGH3_9BACT</name>
<sequence length="307" mass="34089">MDFQFPRCQALPGVDRASLQIEGREVVGYNFAPGTARPFFYPMLGPSGRMLTRMGHPNPVGHEHHKSVWFGHQFVDGINFWGEEPGRDVQVRHRRVLWYEDGNDWSALAAELDWYAEGSVRLQQLLIAAVEPMGANGDFALDLQSRFTSPDGRPIELGKTNFGFLGVRVAKTISEQFGGGLLTNAEGMTGEDALFAQRSRWVDYSGPSAPGVVEGIGYLDHPDNPGHPTHWHVRRDGWMEAAFCLAEPYGVAVDHPLDLRYRLLVHNGPADRSALDASWDRFASTPPFVFEPASRGAFPTIRRGSTS</sequence>